<dbReference type="EMBL" id="QHBU01000299">
    <property type="protein sequence ID" value="PZR77477.1"/>
    <property type="molecule type" value="Genomic_DNA"/>
</dbReference>
<protein>
    <recommendedName>
        <fullName evidence="2">WYL domain-containing protein</fullName>
    </recommendedName>
</protein>
<evidence type="ECO:0000256" key="1">
    <source>
        <dbReference type="SAM" id="MobiDB-lite"/>
    </source>
</evidence>
<feature type="domain" description="WYL" evidence="2">
    <location>
        <begin position="37"/>
        <end position="103"/>
    </location>
</feature>
<dbReference type="InterPro" id="IPR026881">
    <property type="entry name" value="WYL_dom"/>
</dbReference>
<reference evidence="3 4" key="1">
    <citation type="journal article" date="2017" name="Nature">
        <title>Atmospheric trace gases support primary production in Antarctic desert surface soil.</title>
        <authorList>
            <person name="Ji M."/>
            <person name="Greening C."/>
            <person name="Vanwonterghem I."/>
            <person name="Carere C.R."/>
            <person name="Bay S.K."/>
            <person name="Steen J.A."/>
            <person name="Montgomery K."/>
            <person name="Lines T."/>
            <person name="Beardall J."/>
            <person name="van Dorst J."/>
            <person name="Snape I."/>
            <person name="Stott M.B."/>
            <person name="Hugenholtz P."/>
            <person name="Ferrari B.C."/>
        </authorList>
    </citation>
    <scope>NUCLEOTIDE SEQUENCE [LARGE SCALE GENOMIC DNA]</scope>
    <source>
        <strain evidence="3">RRmetagenome_bin12</strain>
    </source>
</reference>
<evidence type="ECO:0000313" key="3">
    <source>
        <dbReference type="EMBL" id="PZR77477.1"/>
    </source>
</evidence>
<gene>
    <name evidence="3" type="ORF">DLM65_15580</name>
</gene>
<dbReference type="PROSITE" id="PS52050">
    <property type="entry name" value="WYL"/>
    <property type="match status" value="1"/>
</dbReference>
<dbReference type="Proteomes" id="UP000248724">
    <property type="component" value="Unassembled WGS sequence"/>
</dbReference>
<comment type="caution">
    <text evidence="3">The sequence shown here is derived from an EMBL/GenBank/DDBJ whole genome shotgun (WGS) entry which is preliminary data.</text>
</comment>
<evidence type="ECO:0000259" key="2">
    <source>
        <dbReference type="Pfam" id="PF13280"/>
    </source>
</evidence>
<dbReference type="AlphaFoldDB" id="A0A2W5YZN8"/>
<accession>A0A2W5YZN8</accession>
<name>A0A2W5YZN8_9BACT</name>
<sequence length="124" mass="13960">MDGTKRSSASTRSGYSEHGWPAPGARRYGPSVPSDEVTALIEIAIRERTVLRVRYRTTDGHEEMHTIEPLAIRFNQAGHRVLWCWARDGGHIEQFLWDGIESAVATGETFPLRPWSDPEAESQV</sequence>
<dbReference type="Pfam" id="PF13280">
    <property type="entry name" value="WYL"/>
    <property type="match status" value="1"/>
</dbReference>
<feature type="region of interest" description="Disordered" evidence="1">
    <location>
        <begin position="1"/>
        <end position="32"/>
    </location>
</feature>
<evidence type="ECO:0000313" key="4">
    <source>
        <dbReference type="Proteomes" id="UP000248724"/>
    </source>
</evidence>
<organism evidence="3 4">
    <name type="scientific">Candidatus Aeolococcus gillhamiae</name>
    <dbReference type="NCBI Taxonomy" id="3127015"/>
    <lineage>
        <taxon>Bacteria</taxon>
        <taxon>Bacillati</taxon>
        <taxon>Candidatus Dormiibacterota</taxon>
        <taxon>Candidatus Dormibacteria</taxon>
        <taxon>Candidatus Aeolococcales</taxon>
        <taxon>Candidatus Aeolococcaceae</taxon>
        <taxon>Candidatus Aeolococcus</taxon>
    </lineage>
</organism>
<proteinExistence type="predicted"/>
<feature type="compositionally biased region" description="Polar residues" evidence="1">
    <location>
        <begin position="1"/>
        <end position="14"/>
    </location>
</feature>